<dbReference type="SUPFAM" id="SSF109854">
    <property type="entry name" value="DinB/YfiT-like putative metalloenzymes"/>
    <property type="match status" value="1"/>
</dbReference>
<dbReference type="RefSeq" id="WP_275685094.1">
    <property type="nucleotide sequence ID" value="NZ_JAJLJH010000011.1"/>
</dbReference>
<evidence type="ECO:0000313" key="4">
    <source>
        <dbReference type="EMBL" id="MCK9689050.1"/>
    </source>
</evidence>
<name>A0A9X1YPS3_9BURK</name>
<evidence type="ECO:0000256" key="3">
    <source>
        <dbReference type="PIRSR" id="PIRSR607837-1"/>
    </source>
</evidence>
<dbReference type="Gene3D" id="1.20.120.450">
    <property type="entry name" value="dinb family like domain"/>
    <property type="match status" value="1"/>
</dbReference>
<dbReference type="PANTHER" id="PTHR37302">
    <property type="entry name" value="SLR1116 PROTEIN"/>
    <property type="match status" value="1"/>
</dbReference>
<proteinExistence type="inferred from homology"/>
<keyword evidence="2 3" id="KW-0479">Metal-binding</keyword>
<comment type="caution">
    <text evidence="4">The sequence shown here is derived from an EMBL/GenBank/DDBJ whole genome shotgun (WGS) entry which is preliminary data.</text>
</comment>
<sequence length="197" mass="21885">MPETTEPDAPRALSLARVLGVQAHANRLANRRLQAALANLSTSELHSKRISFFPSLIGTLNHLLAVDRYYIAALHGEPDMEAQYRRFAPHDELAPYVSAQDASDQKLIAFCDKLDDAGVNAEVAMDRGEGKVQRDLAGYVLAHLFMHQTHHRGQVHAMLSGTHVKPPQLDEFIMPSDASYRVQDMSALGWSEREVFG</sequence>
<protein>
    <submittedName>
        <fullName evidence="4">DinB family protein</fullName>
    </submittedName>
</protein>
<dbReference type="Pfam" id="PF05163">
    <property type="entry name" value="DinB"/>
    <property type="match status" value="1"/>
</dbReference>
<dbReference type="InterPro" id="IPR007837">
    <property type="entry name" value="DinB"/>
</dbReference>
<dbReference type="Proteomes" id="UP001139353">
    <property type="component" value="Unassembled WGS sequence"/>
</dbReference>
<dbReference type="GO" id="GO:0046872">
    <property type="term" value="F:metal ion binding"/>
    <property type="evidence" value="ECO:0007669"/>
    <property type="project" value="UniProtKB-KW"/>
</dbReference>
<feature type="binding site" evidence="3">
    <location>
        <position position="62"/>
    </location>
    <ligand>
        <name>a divalent metal cation</name>
        <dbReference type="ChEBI" id="CHEBI:60240"/>
    </ligand>
</feature>
<evidence type="ECO:0000313" key="5">
    <source>
        <dbReference type="Proteomes" id="UP001139353"/>
    </source>
</evidence>
<evidence type="ECO:0000256" key="1">
    <source>
        <dbReference type="ARBA" id="ARBA00008635"/>
    </source>
</evidence>
<gene>
    <name evidence="4" type="ORF">LPC04_25325</name>
</gene>
<reference evidence="4" key="1">
    <citation type="submission" date="2021-11" db="EMBL/GenBank/DDBJ databases">
        <title>BS-T2-15 a new species belonging to the Comamonadaceae family isolated from the soil of a French oak forest.</title>
        <authorList>
            <person name="Mieszkin S."/>
            <person name="Alain K."/>
        </authorList>
    </citation>
    <scope>NUCLEOTIDE SEQUENCE</scope>
    <source>
        <strain evidence="4">BS-T2-15</strain>
    </source>
</reference>
<organism evidence="4 5">
    <name type="scientific">Scleromatobacter humisilvae</name>
    <dbReference type="NCBI Taxonomy" id="2897159"/>
    <lineage>
        <taxon>Bacteria</taxon>
        <taxon>Pseudomonadati</taxon>
        <taxon>Pseudomonadota</taxon>
        <taxon>Betaproteobacteria</taxon>
        <taxon>Burkholderiales</taxon>
        <taxon>Sphaerotilaceae</taxon>
        <taxon>Scleromatobacter</taxon>
    </lineage>
</organism>
<dbReference type="EMBL" id="JAJLJH010000011">
    <property type="protein sequence ID" value="MCK9689050.1"/>
    <property type="molecule type" value="Genomic_DNA"/>
</dbReference>
<evidence type="ECO:0000256" key="2">
    <source>
        <dbReference type="ARBA" id="ARBA00022723"/>
    </source>
</evidence>
<dbReference type="InterPro" id="IPR034660">
    <property type="entry name" value="DinB/YfiT-like"/>
</dbReference>
<comment type="similarity">
    <text evidence="1">Belongs to the DinB family.</text>
</comment>
<feature type="binding site" evidence="3">
    <location>
        <position position="147"/>
    </location>
    <ligand>
        <name>a divalent metal cation</name>
        <dbReference type="ChEBI" id="CHEBI:60240"/>
    </ligand>
</feature>
<dbReference type="PANTHER" id="PTHR37302:SF3">
    <property type="entry name" value="DAMAGE-INDUCIBLE PROTEIN DINB"/>
    <property type="match status" value="1"/>
</dbReference>
<accession>A0A9X1YPS3</accession>
<keyword evidence="5" id="KW-1185">Reference proteome</keyword>
<dbReference type="AlphaFoldDB" id="A0A9X1YPS3"/>
<feature type="binding site" evidence="3">
    <location>
        <position position="151"/>
    </location>
    <ligand>
        <name>a divalent metal cation</name>
        <dbReference type="ChEBI" id="CHEBI:60240"/>
    </ligand>
</feature>